<evidence type="ECO:0000256" key="1">
    <source>
        <dbReference type="ARBA" id="ARBA00006525"/>
    </source>
</evidence>
<accession>A0ABW2K2T5</accession>
<dbReference type="Proteomes" id="UP001596494">
    <property type="component" value="Unassembled WGS sequence"/>
</dbReference>
<dbReference type="SUPFAM" id="SSF102405">
    <property type="entry name" value="MCP/YpsA-like"/>
    <property type="match status" value="1"/>
</dbReference>
<evidence type="ECO:0000259" key="2">
    <source>
        <dbReference type="Pfam" id="PF02481"/>
    </source>
</evidence>
<comment type="similarity">
    <text evidence="1">Belongs to the DprA/Smf family.</text>
</comment>
<dbReference type="RefSeq" id="WP_289214096.1">
    <property type="nucleotide sequence ID" value="NZ_JAPVRC010000001.1"/>
</dbReference>
<dbReference type="Gene3D" id="3.40.50.450">
    <property type="match status" value="1"/>
</dbReference>
<dbReference type="PANTHER" id="PTHR43022:SF1">
    <property type="entry name" value="PROTEIN SMF"/>
    <property type="match status" value="1"/>
</dbReference>
<keyword evidence="4" id="KW-1185">Reference proteome</keyword>
<evidence type="ECO:0000313" key="3">
    <source>
        <dbReference type="EMBL" id="MFC7320433.1"/>
    </source>
</evidence>
<name>A0ABW2K2T5_9BACI</name>
<gene>
    <name evidence="3" type="primary">dprA</name>
    <name evidence="3" type="ORF">ACFQMN_06035</name>
</gene>
<feature type="domain" description="Smf/DprA SLOG" evidence="2">
    <location>
        <begin position="78"/>
        <end position="286"/>
    </location>
</feature>
<protein>
    <submittedName>
        <fullName evidence="3">DNA-processing protein DprA</fullName>
    </submittedName>
</protein>
<dbReference type="InterPro" id="IPR003488">
    <property type="entry name" value="DprA"/>
</dbReference>
<sequence>MNLQKEALITLHDCPYVTRSMLKRMMKIEGLLTSLPSLTPAKITKETALPLERSAAIFKYIENPNIMKKLDINRSQYKFITLFDKEYPAILRNIPDPPLVLYASGRTDHLQIPLNLSVVGTRTPSQYAYPSMRKIIDPLVQSKFNIVSGMAMGIDQFAHKIAIMNKGTTIAVIGSGFHHLYPRNDMKLFDKIASEQLLLSEYPPDRPARKHHFPERNRIISGLSEAVLVIEARLKSGSLITVDQALEQGKDVYALPGPIGSPTSEGCHQIIKQGAQLVHSCADIIKGYCEKN</sequence>
<dbReference type="EMBL" id="JBHTBY010000006">
    <property type="protein sequence ID" value="MFC7320433.1"/>
    <property type="molecule type" value="Genomic_DNA"/>
</dbReference>
<dbReference type="InterPro" id="IPR057666">
    <property type="entry name" value="DrpA_SLOG"/>
</dbReference>
<comment type="caution">
    <text evidence="3">The sequence shown here is derived from an EMBL/GenBank/DDBJ whole genome shotgun (WGS) entry which is preliminary data.</text>
</comment>
<proteinExistence type="inferred from homology"/>
<reference evidence="4" key="1">
    <citation type="journal article" date="2019" name="Int. J. Syst. Evol. Microbiol.">
        <title>The Global Catalogue of Microorganisms (GCM) 10K type strain sequencing project: providing services to taxonomists for standard genome sequencing and annotation.</title>
        <authorList>
            <consortium name="The Broad Institute Genomics Platform"/>
            <consortium name="The Broad Institute Genome Sequencing Center for Infectious Disease"/>
            <person name="Wu L."/>
            <person name="Ma J."/>
        </authorList>
    </citation>
    <scope>NUCLEOTIDE SEQUENCE [LARGE SCALE GENOMIC DNA]</scope>
    <source>
        <strain evidence="4">CCUG 73951</strain>
    </source>
</reference>
<dbReference type="Pfam" id="PF02481">
    <property type="entry name" value="DNA_processg_A"/>
    <property type="match status" value="1"/>
</dbReference>
<dbReference type="NCBIfam" id="TIGR00732">
    <property type="entry name" value="dprA"/>
    <property type="match status" value="1"/>
</dbReference>
<organism evidence="3 4">
    <name type="scientific">Halobacillus campisalis</name>
    <dbReference type="NCBI Taxonomy" id="435909"/>
    <lineage>
        <taxon>Bacteria</taxon>
        <taxon>Bacillati</taxon>
        <taxon>Bacillota</taxon>
        <taxon>Bacilli</taxon>
        <taxon>Bacillales</taxon>
        <taxon>Bacillaceae</taxon>
        <taxon>Halobacillus</taxon>
    </lineage>
</organism>
<evidence type="ECO:0000313" key="4">
    <source>
        <dbReference type="Proteomes" id="UP001596494"/>
    </source>
</evidence>
<dbReference type="PANTHER" id="PTHR43022">
    <property type="entry name" value="PROTEIN SMF"/>
    <property type="match status" value="1"/>
</dbReference>